<gene>
    <name evidence="2" type="ORF">E1A34_21385</name>
    <name evidence="1" type="ORF">EVG73_24805</name>
</gene>
<proteinExistence type="predicted"/>
<organism evidence="2">
    <name type="scientific">Salmonella newport</name>
    <dbReference type="NCBI Taxonomy" id="108619"/>
    <lineage>
        <taxon>Bacteria</taxon>
        <taxon>Pseudomonadati</taxon>
        <taxon>Pseudomonadota</taxon>
        <taxon>Gammaproteobacteria</taxon>
        <taxon>Enterobacterales</taxon>
        <taxon>Enterobacteriaceae</taxon>
        <taxon>Salmonella</taxon>
    </lineage>
</organism>
<dbReference type="Proteomes" id="UP000839827">
    <property type="component" value="Unassembled WGS sequence"/>
</dbReference>
<protein>
    <submittedName>
        <fullName evidence="2">Uncharacterized protein</fullName>
    </submittedName>
</protein>
<dbReference type="EMBL" id="AAHYLK010000027">
    <property type="protein sequence ID" value="ECB7108581.1"/>
    <property type="molecule type" value="Genomic_DNA"/>
</dbReference>
<dbReference type="EMBL" id="AAHWTY010000117">
    <property type="protein sequence ID" value="ECB1915555.1"/>
    <property type="molecule type" value="Genomic_DNA"/>
</dbReference>
<name>A0A5Y0S532_SALNE</name>
<reference evidence="2" key="1">
    <citation type="submission" date="2019-03" db="EMBL/GenBank/DDBJ databases">
        <authorList>
            <person name="Ashton P.M."/>
            <person name="Dallman T."/>
            <person name="Nair S."/>
            <person name="De Pinna E."/>
            <person name="Peters T."/>
            <person name="Grant K."/>
        </authorList>
    </citation>
    <scope>NUCLEOTIDE SEQUENCE [LARGE SCALE GENOMIC DNA]</scope>
    <source>
        <strain evidence="2">271153</strain>
        <strain evidence="1">500372</strain>
    </source>
</reference>
<accession>A0A5Y0S532</accession>
<evidence type="ECO:0000313" key="2">
    <source>
        <dbReference type="EMBL" id="ECB7108581.1"/>
    </source>
</evidence>
<sequence>MWESELKNWERTMSQQELGVHLSFILHKFVQPELHPMLEDIAKCFQCPEDTLRWEIFEKAQTLGFDTPTGALALALFWSHGSMSPEGLEPVYPDPSLVQQMLHCVSVMCVTKFTEIPEHGTQLIISHSVKVGGT</sequence>
<comment type="caution">
    <text evidence="2">The sequence shown here is derived from an EMBL/GenBank/DDBJ whole genome shotgun (WGS) entry which is preliminary data.</text>
</comment>
<dbReference type="Pfam" id="PF22011">
    <property type="entry name" value="DUF6931"/>
    <property type="match status" value="1"/>
</dbReference>
<dbReference type="InterPro" id="IPR053855">
    <property type="entry name" value="DUF6931"/>
</dbReference>
<dbReference type="AlphaFoldDB" id="A0A5Y0S532"/>
<evidence type="ECO:0000313" key="1">
    <source>
        <dbReference type="EMBL" id="ECB1915555.1"/>
    </source>
</evidence>